<dbReference type="InterPro" id="IPR005467">
    <property type="entry name" value="His_kinase_dom"/>
</dbReference>
<evidence type="ECO:0000313" key="17">
    <source>
        <dbReference type="Proteomes" id="UP001500339"/>
    </source>
</evidence>
<evidence type="ECO:0000256" key="5">
    <source>
        <dbReference type="ARBA" id="ARBA00022553"/>
    </source>
</evidence>
<sequence>MEKELKRSIKKRLIINFMLIIIASVMAIEVVLMNFVKVYYYGNVEEILSNQIKISSDFYSRYFSNSSLEENIMDNVDVFWRQTTAQVQIIDLEGKVLMDSIGTNIKNISEASDFRKAVKGNIGKWIGITEYDDARVMAISYPLKSRGEIVGVLRYISSLREVDKSILSVSALFLSIGVIVIILVGILSIFLSKSIVEPIKKLTETAEKMASGNLEVRNEKNVDDEIGKLSDTLNYMAEEILKKEQLKNEFISSVSHELRTPLTAIKGWALTLNTEELPPEDLMRDGLTIIEKESDRLSLMVEELLDFSKLISGKVSIKREKVNIKEIIDYIETYIGPRSKREKVTLLLEYNEDLPFVFMDKNRIKQVLINILDNAFKFMKEDREKKIALKIYKEGKYVVIEVADNGQGIEKEELPKVKEKFYKGKSSKSQNGIGLSICDEIIKMHNGEFFIESRVDVGTNVYIKLPLLLNN</sequence>
<keyword evidence="4" id="KW-1003">Cell membrane</keyword>
<dbReference type="InterPro" id="IPR029151">
    <property type="entry name" value="Sensor-like_sf"/>
</dbReference>
<dbReference type="EC" id="2.7.13.3" evidence="3"/>
<dbReference type="CDD" id="cd00082">
    <property type="entry name" value="HisKA"/>
    <property type="match status" value="1"/>
</dbReference>
<dbReference type="Proteomes" id="UP001500339">
    <property type="component" value="Unassembled WGS sequence"/>
</dbReference>
<dbReference type="InterPro" id="IPR050351">
    <property type="entry name" value="BphY/WalK/GraS-like"/>
</dbReference>
<dbReference type="PRINTS" id="PR00344">
    <property type="entry name" value="BCTRLSENSOR"/>
</dbReference>
<evidence type="ECO:0000313" key="16">
    <source>
        <dbReference type="EMBL" id="GAA0725437.1"/>
    </source>
</evidence>
<dbReference type="EMBL" id="BAAACF010000001">
    <property type="protein sequence ID" value="GAA0725437.1"/>
    <property type="molecule type" value="Genomic_DNA"/>
</dbReference>
<keyword evidence="8" id="KW-0547">Nucleotide-binding</keyword>
<dbReference type="RefSeq" id="WP_343769391.1">
    <property type="nucleotide sequence ID" value="NZ_BAAACF010000001.1"/>
</dbReference>
<dbReference type="SMART" id="SM00387">
    <property type="entry name" value="HATPase_c"/>
    <property type="match status" value="1"/>
</dbReference>
<feature type="transmembrane region" description="Helical" evidence="13">
    <location>
        <begin position="166"/>
        <end position="191"/>
    </location>
</feature>
<dbReference type="PANTHER" id="PTHR42878">
    <property type="entry name" value="TWO-COMPONENT HISTIDINE KINASE"/>
    <property type="match status" value="1"/>
</dbReference>
<comment type="subcellular location">
    <subcellularLocation>
        <location evidence="2">Cell membrane</location>
        <topology evidence="2">Multi-pass membrane protein</topology>
    </subcellularLocation>
</comment>
<dbReference type="PANTHER" id="PTHR42878:SF7">
    <property type="entry name" value="SENSOR HISTIDINE KINASE GLRK"/>
    <property type="match status" value="1"/>
</dbReference>
<dbReference type="PROSITE" id="PS50109">
    <property type="entry name" value="HIS_KIN"/>
    <property type="match status" value="1"/>
</dbReference>
<dbReference type="Gene3D" id="1.10.287.130">
    <property type="match status" value="1"/>
</dbReference>
<dbReference type="InterPro" id="IPR003594">
    <property type="entry name" value="HATPase_dom"/>
</dbReference>
<comment type="catalytic activity">
    <reaction evidence="1">
        <text>ATP + protein L-histidine = ADP + protein N-phospho-L-histidine.</text>
        <dbReference type="EC" id="2.7.13.3"/>
    </reaction>
</comment>
<name>A0ABP3U6L3_9CLOT</name>
<dbReference type="CDD" id="cd06225">
    <property type="entry name" value="HAMP"/>
    <property type="match status" value="1"/>
</dbReference>
<evidence type="ECO:0000256" key="12">
    <source>
        <dbReference type="ARBA" id="ARBA00023012"/>
    </source>
</evidence>
<keyword evidence="9" id="KW-0418">Kinase</keyword>
<dbReference type="SMART" id="SM00388">
    <property type="entry name" value="HisKA"/>
    <property type="match status" value="1"/>
</dbReference>
<evidence type="ECO:0000256" key="2">
    <source>
        <dbReference type="ARBA" id="ARBA00004651"/>
    </source>
</evidence>
<protein>
    <recommendedName>
        <fullName evidence="3">histidine kinase</fullName>
        <ecNumber evidence="3">2.7.13.3</ecNumber>
    </recommendedName>
</protein>
<dbReference type="SUPFAM" id="SSF47384">
    <property type="entry name" value="Homodimeric domain of signal transducing histidine kinase"/>
    <property type="match status" value="1"/>
</dbReference>
<dbReference type="SUPFAM" id="SSF55874">
    <property type="entry name" value="ATPase domain of HSP90 chaperone/DNA topoisomerase II/histidine kinase"/>
    <property type="match status" value="1"/>
</dbReference>
<evidence type="ECO:0000256" key="10">
    <source>
        <dbReference type="ARBA" id="ARBA00022840"/>
    </source>
</evidence>
<evidence type="ECO:0000256" key="7">
    <source>
        <dbReference type="ARBA" id="ARBA00022692"/>
    </source>
</evidence>
<evidence type="ECO:0000256" key="3">
    <source>
        <dbReference type="ARBA" id="ARBA00012438"/>
    </source>
</evidence>
<feature type="domain" description="HAMP" evidence="15">
    <location>
        <begin position="193"/>
        <end position="245"/>
    </location>
</feature>
<dbReference type="PROSITE" id="PS50885">
    <property type="entry name" value="HAMP"/>
    <property type="match status" value="1"/>
</dbReference>
<keyword evidence="6" id="KW-0808">Transferase</keyword>
<dbReference type="SUPFAM" id="SSF103190">
    <property type="entry name" value="Sensory domain-like"/>
    <property type="match status" value="1"/>
</dbReference>
<dbReference type="SUPFAM" id="SSF158472">
    <property type="entry name" value="HAMP domain-like"/>
    <property type="match status" value="1"/>
</dbReference>
<dbReference type="Pfam" id="PF00512">
    <property type="entry name" value="HisKA"/>
    <property type="match status" value="1"/>
</dbReference>
<evidence type="ECO:0000256" key="13">
    <source>
        <dbReference type="SAM" id="Phobius"/>
    </source>
</evidence>
<evidence type="ECO:0000256" key="4">
    <source>
        <dbReference type="ARBA" id="ARBA00022475"/>
    </source>
</evidence>
<dbReference type="Gene3D" id="3.30.565.10">
    <property type="entry name" value="Histidine kinase-like ATPase, C-terminal domain"/>
    <property type="match status" value="1"/>
</dbReference>
<keyword evidence="17" id="KW-1185">Reference proteome</keyword>
<evidence type="ECO:0000256" key="9">
    <source>
        <dbReference type="ARBA" id="ARBA00022777"/>
    </source>
</evidence>
<gene>
    <name evidence="16" type="ORF">GCM10008905_20770</name>
</gene>
<evidence type="ECO:0000259" key="14">
    <source>
        <dbReference type="PROSITE" id="PS50109"/>
    </source>
</evidence>
<accession>A0ABP3U6L3</accession>
<reference evidence="17" key="1">
    <citation type="journal article" date="2019" name="Int. J. Syst. Evol. Microbiol.">
        <title>The Global Catalogue of Microorganisms (GCM) 10K type strain sequencing project: providing services to taxonomists for standard genome sequencing and annotation.</title>
        <authorList>
            <consortium name="The Broad Institute Genomics Platform"/>
            <consortium name="The Broad Institute Genome Sequencing Center for Infectious Disease"/>
            <person name="Wu L."/>
            <person name="Ma J."/>
        </authorList>
    </citation>
    <scope>NUCLEOTIDE SEQUENCE [LARGE SCALE GENOMIC DNA]</scope>
    <source>
        <strain evidence="17">JCM 1405</strain>
    </source>
</reference>
<keyword evidence="7 13" id="KW-0812">Transmembrane</keyword>
<comment type="caution">
    <text evidence="16">The sequence shown here is derived from an EMBL/GenBank/DDBJ whole genome shotgun (WGS) entry which is preliminary data.</text>
</comment>
<feature type="domain" description="Histidine kinase" evidence="14">
    <location>
        <begin position="253"/>
        <end position="469"/>
    </location>
</feature>
<dbReference type="InterPro" id="IPR003661">
    <property type="entry name" value="HisK_dim/P_dom"/>
</dbReference>
<evidence type="ECO:0000256" key="8">
    <source>
        <dbReference type="ARBA" id="ARBA00022741"/>
    </source>
</evidence>
<keyword evidence="5" id="KW-0597">Phosphoprotein</keyword>
<dbReference type="InterPro" id="IPR036097">
    <property type="entry name" value="HisK_dim/P_sf"/>
</dbReference>
<dbReference type="InterPro" id="IPR036890">
    <property type="entry name" value="HATPase_C_sf"/>
</dbReference>
<feature type="transmembrane region" description="Helical" evidence="13">
    <location>
        <begin position="12"/>
        <end position="36"/>
    </location>
</feature>
<dbReference type="SMART" id="SM00304">
    <property type="entry name" value="HAMP"/>
    <property type="match status" value="1"/>
</dbReference>
<dbReference type="GO" id="GO:0005524">
    <property type="term" value="F:ATP binding"/>
    <property type="evidence" value="ECO:0007669"/>
    <property type="project" value="UniProtKB-KW"/>
</dbReference>
<keyword evidence="10 16" id="KW-0067">ATP-binding</keyword>
<dbReference type="Pfam" id="PF02518">
    <property type="entry name" value="HATPase_c"/>
    <property type="match status" value="1"/>
</dbReference>
<keyword evidence="13" id="KW-0472">Membrane</keyword>
<evidence type="ECO:0000256" key="1">
    <source>
        <dbReference type="ARBA" id="ARBA00000085"/>
    </source>
</evidence>
<dbReference type="InterPro" id="IPR003660">
    <property type="entry name" value="HAMP_dom"/>
</dbReference>
<dbReference type="Gene3D" id="6.10.340.10">
    <property type="match status" value="1"/>
</dbReference>
<keyword evidence="11 13" id="KW-1133">Transmembrane helix</keyword>
<evidence type="ECO:0000256" key="6">
    <source>
        <dbReference type="ARBA" id="ARBA00022679"/>
    </source>
</evidence>
<proteinExistence type="predicted"/>
<keyword evidence="12" id="KW-0902">Two-component regulatory system</keyword>
<dbReference type="Pfam" id="PF00672">
    <property type="entry name" value="HAMP"/>
    <property type="match status" value="1"/>
</dbReference>
<dbReference type="Gene3D" id="3.30.450.20">
    <property type="entry name" value="PAS domain"/>
    <property type="match status" value="1"/>
</dbReference>
<dbReference type="InterPro" id="IPR004358">
    <property type="entry name" value="Sig_transdc_His_kin-like_C"/>
</dbReference>
<evidence type="ECO:0000259" key="15">
    <source>
        <dbReference type="PROSITE" id="PS50885"/>
    </source>
</evidence>
<evidence type="ECO:0000256" key="11">
    <source>
        <dbReference type="ARBA" id="ARBA00022989"/>
    </source>
</evidence>
<organism evidence="16 17">
    <name type="scientific">Clostridium malenominatum</name>
    <dbReference type="NCBI Taxonomy" id="1539"/>
    <lineage>
        <taxon>Bacteria</taxon>
        <taxon>Bacillati</taxon>
        <taxon>Bacillota</taxon>
        <taxon>Clostridia</taxon>
        <taxon>Eubacteriales</taxon>
        <taxon>Clostridiaceae</taxon>
        <taxon>Clostridium</taxon>
    </lineage>
</organism>